<feature type="region of interest" description="Disordered" evidence="1">
    <location>
        <begin position="101"/>
        <end position="161"/>
    </location>
</feature>
<proteinExistence type="predicted"/>
<gene>
    <name evidence="2" type="ORF">KR093_002797</name>
</gene>
<evidence type="ECO:0000313" key="3">
    <source>
        <dbReference type="Proteomes" id="UP001200034"/>
    </source>
</evidence>
<feature type="region of interest" description="Disordered" evidence="1">
    <location>
        <begin position="43"/>
        <end position="66"/>
    </location>
</feature>
<evidence type="ECO:0000313" key="2">
    <source>
        <dbReference type="EMBL" id="KAH8386822.1"/>
    </source>
</evidence>
<keyword evidence="3" id="KW-1185">Reference proteome</keyword>
<feature type="non-terminal residue" evidence="2">
    <location>
        <position position="191"/>
    </location>
</feature>
<dbReference type="Proteomes" id="UP001200034">
    <property type="component" value="Unassembled WGS sequence"/>
</dbReference>
<comment type="caution">
    <text evidence="2">The sequence shown here is derived from an EMBL/GenBank/DDBJ whole genome shotgun (WGS) entry which is preliminary data.</text>
</comment>
<feature type="compositionally biased region" description="Gly residues" evidence="1">
    <location>
        <begin position="102"/>
        <end position="111"/>
    </location>
</feature>
<feature type="compositionally biased region" description="Low complexity" evidence="1">
    <location>
        <begin position="43"/>
        <end position="55"/>
    </location>
</feature>
<dbReference type="EMBL" id="JAJJHW010000095">
    <property type="protein sequence ID" value="KAH8386822.1"/>
    <property type="molecule type" value="Genomic_DNA"/>
</dbReference>
<evidence type="ECO:0000256" key="1">
    <source>
        <dbReference type="SAM" id="MobiDB-lite"/>
    </source>
</evidence>
<organism evidence="2 3">
    <name type="scientific">Drosophila rubida</name>
    <dbReference type="NCBI Taxonomy" id="30044"/>
    <lineage>
        <taxon>Eukaryota</taxon>
        <taxon>Metazoa</taxon>
        <taxon>Ecdysozoa</taxon>
        <taxon>Arthropoda</taxon>
        <taxon>Hexapoda</taxon>
        <taxon>Insecta</taxon>
        <taxon>Pterygota</taxon>
        <taxon>Neoptera</taxon>
        <taxon>Endopterygota</taxon>
        <taxon>Diptera</taxon>
        <taxon>Brachycera</taxon>
        <taxon>Muscomorpha</taxon>
        <taxon>Ephydroidea</taxon>
        <taxon>Drosophilidae</taxon>
        <taxon>Drosophila</taxon>
    </lineage>
</organism>
<reference evidence="2" key="1">
    <citation type="journal article" date="2021" name="Mol. Ecol. Resour.">
        <title>Phylogenomic analyses of the genus Drosophila reveals genomic signals of climate adaptation.</title>
        <authorList>
            <person name="Li F."/>
            <person name="Rane R.V."/>
            <person name="Luria V."/>
            <person name="Xiong Z."/>
            <person name="Chen J."/>
            <person name="Li Z."/>
            <person name="Catullo R.A."/>
            <person name="Griffin P.C."/>
            <person name="Schiffer M."/>
            <person name="Pearce S."/>
            <person name="Lee S.F."/>
            <person name="McElroy K."/>
            <person name="Stocker A."/>
            <person name="Shirriffs J."/>
            <person name="Cockerell F."/>
            <person name="Coppin C."/>
            <person name="Sgro C.M."/>
            <person name="Karger A."/>
            <person name="Cain J.W."/>
            <person name="Weber J.A."/>
            <person name="Santpere G."/>
            <person name="Kirschner M.W."/>
            <person name="Hoffmann A.A."/>
            <person name="Oakeshott J.G."/>
            <person name="Zhang G."/>
        </authorList>
    </citation>
    <scope>NUCLEOTIDE SEQUENCE</scope>
    <source>
        <strain evidence="2">BGI-SZ-2011g</strain>
    </source>
</reference>
<feature type="compositionally biased region" description="Low complexity" evidence="1">
    <location>
        <begin position="128"/>
        <end position="156"/>
    </location>
</feature>
<accession>A0AAD4KCE9</accession>
<protein>
    <submittedName>
        <fullName evidence="2">Uncharacterized protein</fullName>
    </submittedName>
</protein>
<dbReference type="AlphaFoldDB" id="A0AAD4KCE9"/>
<name>A0AAD4KCE9_9MUSC</name>
<sequence length="191" mass="20840">RRDMAEHNTSYEEECQRAELLGIQPPDQAEFERQRHARLEQQLAEQEAAEANALEQQEEALRGTGGKLDELNSILSSTQQRLNRFKQTACGSLTNIFARGGSFSGAAGGGTATSSMDVPGSGQEEDLQQQPVQRQPQPMAPPTAAQVSAAKAAQQSRMDGQLDKLDALINKADNAQLAMSEQTKQMRRMAK</sequence>